<dbReference type="CDD" id="cd12148">
    <property type="entry name" value="fungal_TF_MHR"/>
    <property type="match status" value="1"/>
</dbReference>
<accession>A0AB34FFD0</accession>
<evidence type="ECO:0000313" key="4">
    <source>
        <dbReference type="Proteomes" id="UP001163105"/>
    </source>
</evidence>
<dbReference type="PANTHER" id="PTHR31668:SF24">
    <property type="entry name" value="TRANSCRIPTION FACTOR, PUTATIVE-RELATED"/>
    <property type="match status" value="1"/>
</dbReference>
<organism evidence="3 4">
    <name type="scientific">Purpureocillium lavendulum</name>
    <dbReference type="NCBI Taxonomy" id="1247861"/>
    <lineage>
        <taxon>Eukaryota</taxon>
        <taxon>Fungi</taxon>
        <taxon>Dikarya</taxon>
        <taxon>Ascomycota</taxon>
        <taxon>Pezizomycotina</taxon>
        <taxon>Sordariomycetes</taxon>
        <taxon>Hypocreomycetidae</taxon>
        <taxon>Hypocreales</taxon>
        <taxon>Ophiocordycipitaceae</taxon>
        <taxon>Purpureocillium</taxon>
    </lineage>
</organism>
<gene>
    <name evidence="3" type="ORF">O9K51_10337</name>
</gene>
<feature type="region of interest" description="Disordered" evidence="2">
    <location>
        <begin position="23"/>
        <end position="54"/>
    </location>
</feature>
<dbReference type="AlphaFoldDB" id="A0AB34FFD0"/>
<dbReference type="EMBL" id="JAQHRD010000014">
    <property type="protein sequence ID" value="KAJ6437040.1"/>
    <property type="molecule type" value="Genomic_DNA"/>
</dbReference>
<keyword evidence="1" id="KW-0539">Nucleus</keyword>
<sequence length="483" mass="55221">MSKRKRGSRGRLVARLRDGKYCTSDAMPTSARSPLDRTRISSLSGPEQDSVTLSSNWSSSYSAEFFVKLLPDFEQLVYPLNPILTSTEIRDSIANMHANLEDTALVHAFGATTISLTKPSWILDGQDLASLMVSLVQFSLRAHRQVETDKTSHGSSLQSKLPVSVKRIMTCIWMQIPMISIRRFDRSFAALREAISMIEMLDIHQYGDSDTQIDSREVARRQRMYWEAFIHERSLFVISGYPCIMQPLRTGLPFADPTVPSFITVGFDRLILLFETMDESFVEYWSAQFRQRKARSITAQWVDSKQTELDQHEVDTTEAERKLEAGGQGTLNELQHTDLFITRLWLRTLIWQLGLSNGLLHSTPPNDVHEGLSLDFPANYVSAQLRVLVCRLHNLSSIIFHGSGILQKLFEITSTAADVLSLPCSDKQQTKASEYLEDLLFLVRLLFTFDRTQRHQRDYLQEKLDALQRVFPMVDFGDLMRRN</sequence>
<evidence type="ECO:0008006" key="5">
    <source>
        <dbReference type="Google" id="ProtNLM"/>
    </source>
</evidence>
<dbReference type="InterPro" id="IPR050797">
    <property type="entry name" value="Carb_Metab_Trans_Reg"/>
</dbReference>
<feature type="compositionally biased region" description="Polar residues" evidence="2">
    <location>
        <begin position="40"/>
        <end position="54"/>
    </location>
</feature>
<name>A0AB34FFD0_9HYPO</name>
<keyword evidence="4" id="KW-1185">Reference proteome</keyword>
<evidence type="ECO:0000313" key="3">
    <source>
        <dbReference type="EMBL" id="KAJ6437040.1"/>
    </source>
</evidence>
<protein>
    <recommendedName>
        <fullName evidence="5">Transcription factor domain-containing protein</fullName>
    </recommendedName>
</protein>
<comment type="caution">
    <text evidence="3">The sequence shown here is derived from an EMBL/GenBank/DDBJ whole genome shotgun (WGS) entry which is preliminary data.</text>
</comment>
<dbReference type="Proteomes" id="UP001163105">
    <property type="component" value="Unassembled WGS sequence"/>
</dbReference>
<proteinExistence type="predicted"/>
<evidence type="ECO:0000256" key="1">
    <source>
        <dbReference type="ARBA" id="ARBA00023242"/>
    </source>
</evidence>
<dbReference type="PANTHER" id="PTHR31668">
    <property type="entry name" value="GLUCOSE TRANSPORT TRANSCRIPTION REGULATOR RGT1-RELATED-RELATED"/>
    <property type="match status" value="1"/>
</dbReference>
<evidence type="ECO:0000256" key="2">
    <source>
        <dbReference type="SAM" id="MobiDB-lite"/>
    </source>
</evidence>
<reference evidence="3" key="1">
    <citation type="submission" date="2023-01" db="EMBL/GenBank/DDBJ databases">
        <title>The growth and conidiation of Purpureocillium lavendulum are regulated by nitrogen source and histone H3K14 acetylation.</title>
        <authorList>
            <person name="Tang P."/>
            <person name="Han J."/>
            <person name="Zhang C."/>
            <person name="Tang P."/>
            <person name="Qi F."/>
            <person name="Zhang K."/>
            <person name="Liang L."/>
        </authorList>
    </citation>
    <scope>NUCLEOTIDE SEQUENCE</scope>
    <source>
        <strain evidence="3">YMF1.00683</strain>
    </source>
</reference>